<comment type="caution">
    <text evidence="2">The sequence shown here is derived from an EMBL/GenBank/DDBJ whole genome shotgun (WGS) entry which is preliminary data.</text>
</comment>
<name>A0A8S2FPA1_9BILA</name>
<evidence type="ECO:0000313" key="2">
    <source>
        <dbReference type="EMBL" id="CAF1512717.1"/>
    </source>
</evidence>
<evidence type="ECO:0000313" key="4">
    <source>
        <dbReference type="Proteomes" id="UP000677228"/>
    </source>
</evidence>
<dbReference type="AlphaFoldDB" id="A0A8S2FPA1"/>
<organism evidence="2 4">
    <name type="scientific">Didymodactylos carnosus</name>
    <dbReference type="NCBI Taxonomy" id="1234261"/>
    <lineage>
        <taxon>Eukaryota</taxon>
        <taxon>Metazoa</taxon>
        <taxon>Spiralia</taxon>
        <taxon>Gnathifera</taxon>
        <taxon>Rotifera</taxon>
        <taxon>Eurotatoria</taxon>
        <taxon>Bdelloidea</taxon>
        <taxon>Philodinida</taxon>
        <taxon>Philodinidae</taxon>
        <taxon>Didymodactylos</taxon>
    </lineage>
</organism>
<dbReference type="GO" id="GO:0007508">
    <property type="term" value="P:larval heart development"/>
    <property type="evidence" value="ECO:0007669"/>
    <property type="project" value="TreeGrafter"/>
</dbReference>
<evidence type="ECO:0000313" key="3">
    <source>
        <dbReference type="EMBL" id="CAF4300266.1"/>
    </source>
</evidence>
<feature type="non-terminal residue" evidence="2">
    <location>
        <position position="278"/>
    </location>
</feature>
<proteinExistence type="predicted"/>
<dbReference type="Pfam" id="PF14529">
    <property type="entry name" value="Exo_endo_phos_2"/>
    <property type="match status" value="1"/>
</dbReference>
<dbReference type="SUPFAM" id="SSF56219">
    <property type="entry name" value="DNase I-like"/>
    <property type="match status" value="1"/>
</dbReference>
<protein>
    <recommendedName>
        <fullName evidence="1">Endonuclease/exonuclease/phosphatase domain-containing protein</fullName>
    </recommendedName>
</protein>
<dbReference type="GO" id="GO:0061343">
    <property type="term" value="P:cell adhesion involved in heart morphogenesis"/>
    <property type="evidence" value="ECO:0007669"/>
    <property type="project" value="TreeGrafter"/>
</dbReference>
<dbReference type="GO" id="GO:0003824">
    <property type="term" value="F:catalytic activity"/>
    <property type="evidence" value="ECO:0007669"/>
    <property type="project" value="InterPro"/>
</dbReference>
<gene>
    <name evidence="2" type="ORF">OVA965_LOCUS37440</name>
    <name evidence="3" type="ORF">TMI583_LOCUS38516</name>
</gene>
<dbReference type="EMBL" id="CAJOBA010057461">
    <property type="protein sequence ID" value="CAF4300266.1"/>
    <property type="molecule type" value="Genomic_DNA"/>
</dbReference>
<evidence type="ECO:0000259" key="1">
    <source>
        <dbReference type="Pfam" id="PF14529"/>
    </source>
</evidence>
<dbReference type="PANTHER" id="PTHR33395">
    <property type="entry name" value="TRANSCRIPTASE, PUTATIVE-RELATED-RELATED"/>
    <property type="match status" value="1"/>
</dbReference>
<dbReference type="InterPro" id="IPR005135">
    <property type="entry name" value="Endo/exonuclease/phosphatase"/>
</dbReference>
<dbReference type="EMBL" id="CAJNOK010035388">
    <property type="protein sequence ID" value="CAF1512717.1"/>
    <property type="molecule type" value="Genomic_DNA"/>
</dbReference>
<feature type="domain" description="Endonuclease/exonuclease/phosphatase" evidence="1">
    <location>
        <begin position="16"/>
        <end position="131"/>
    </location>
</feature>
<dbReference type="Proteomes" id="UP000677228">
    <property type="component" value="Unassembled WGS sequence"/>
</dbReference>
<accession>A0A8S2FPA1</accession>
<sequence>MLRSKTFSKSKTILLSACYRPDWIDIGDFIVHLDTVLTDIGSNNCYKNTDLVFLGDFNAHCYEWCPTKASTLEGKKLYEFANDVQFFQIVEKPTRPKSSTGLDLIFLDNLNLVEKIEILPELCCTCDHNVVKFSINIAQLPVTQYSRKIYDYRRANWDVFRDKLAELDWYELVEDGGLDNSVLLVEKMILWIADFVVPHKIIVVKSNDRPWFNENLPELLKEKHELYKIDCRFKTTSSAANSRRASHDFEKACKAAKKEYFLKLSAEMNSSSKLWWRQ</sequence>
<dbReference type="Gene3D" id="3.60.10.10">
    <property type="entry name" value="Endonuclease/exonuclease/phosphatase"/>
    <property type="match status" value="1"/>
</dbReference>
<dbReference type="GO" id="GO:0031012">
    <property type="term" value="C:extracellular matrix"/>
    <property type="evidence" value="ECO:0007669"/>
    <property type="project" value="TreeGrafter"/>
</dbReference>
<dbReference type="InterPro" id="IPR036691">
    <property type="entry name" value="Endo/exonu/phosph_ase_sf"/>
</dbReference>
<dbReference type="PANTHER" id="PTHR33395:SF22">
    <property type="entry name" value="REVERSE TRANSCRIPTASE DOMAIN-CONTAINING PROTEIN"/>
    <property type="match status" value="1"/>
</dbReference>
<dbReference type="Proteomes" id="UP000682733">
    <property type="component" value="Unassembled WGS sequence"/>
</dbReference>
<reference evidence="2" key="1">
    <citation type="submission" date="2021-02" db="EMBL/GenBank/DDBJ databases">
        <authorList>
            <person name="Nowell W R."/>
        </authorList>
    </citation>
    <scope>NUCLEOTIDE SEQUENCE</scope>
</reference>